<evidence type="ECO:0000313" key="11">
    <source>
        <dbReference type="Proteomes" id="UP000182489"/>
    </source>
</evidence>
<dbReference type="AlphaFoldDB" id="A0AB38CCS0"/>
<comment type="caution">
    <text evidence="10">The sequence shown here is derived from an EMBL/GenBank/DDBJ whole genome shotgun (WGS) entry which is preliminary data.</text>
</comment>
<dbReference type="Pfam" id="PF13677">
    <property type="entry name" value="MotB_plug"/>
    <property type="match status" value="1"/>
</dbReference>
<protein>
    <submittedName>
        <fullName evidence="10">Chemotaxis protein MotB</fullName>
    </submittedName>
</protein>
<dbReference type="Gene3D" id="3.30.1330.60">
    <property type="entry name" value="OmpA-like domain"/>
    <property type="match status" value="1"/>
</dbReference>
<feature type="transmembrane region" description="Helical" evidence="8">
    <location>
        <begin position="20"/>
        <end position="40"/>
    </location>
</feature>
<dbReference type="InterPro" id="IPR025713">
    <property type="entry name" value="MotB-like_N_dom"/>
</dbReference>
<dbReference type="InterPro" id="IPR036737">
    <property type="entry name" value="OmpA-like_sf"/>
</dbReference>
<dbReference type="SUPFAM" id="SSF103088">
    <property type="entry name" value="OmpA-like"/>
    <property type="match status" value="1"/>
</dbReference>
<evidence type="ECO:0000256" key="8">
    <source>
        <dbReference type="SAM" id="Phobius"/>
    </source>
</evidence>
<evidence type="ECO:0000313" key="10">
    <source>
        <dbReference type="EMBL" id="SFY03964.1"/>
    </source>
</evidence>
<evidence type="ECO:0000256" key="3">
    <source>
        <dbReference type="ARBA" id="ARBA00022475"/>
    </source>
</evidence>
<keyword evidence="5 8" id="KW-1133">Transmembrane helix</keyword>
<comment type="subcellular location">
    <subcellularLocation>
        <location evidence="1">Cell membrane</location>
        <topology evidence="1">Single-pass membrane protein</topology>
    </subcellularLocation>
</comment>
<dbReference type="PANTHER" id="PTHR30329:SF20">
    <property type="entry name" value="EXPORTED PROTEIN"/>
    <property type="match status" value="1"/>
</dbReference>
<accession>A0AB38CCS0</accession>
<evidence type="ECO:0000256" key="7">
    <source>
        <dbReference type="PROSITE-ProRule" id="PRU00473"/>
    </source>
</evidence>
<dbReference type="PANTHER" id="PTHR30329">
    <property type="entry name" value="STATOR ELEMENT OF FLAGELLAR MOTOR COMPLEX"/>
    <property type="match status" value="1"/>
</dbReference>
<dbReference type="CDD" id="cd07185">
    <property type="entry name" value="OmpA_C-like"/>
    <property type="match status" value="1"/>
</dbReference>
<dbReference type="InterPro" id="IPR006665">
    <property type="entry name" value="OmpA-like"/>
</dbReference>
<dbReference type="NCBIfam" id="NF006541">
    <property type="entry name" value="PRK09038.1"/>
    <property type="match status" value="1"/>
</dbReference>
<keyword evidence="6 7" id="KW-0472">Membrane</keyword>
<evidence type="ECO:0000256" key="4">
    <source>
        <dbReference type="ARBA" id="ARBA00022692"/>
    </source>
</evidence>
<evidence type="ECO:0000256" key="1">
    <source>
        <dbReference type="ARBA" id="ARBA00004162"/>
    </source>
</evidence>
<proteinExistence type="inferred from homology"/>
<gene>
    <name evidence="10" type="ORF">SAMN03097694_4254</name>
</gene>
<dbReference type="EMBL" id="FPKH01000005">
    <property type="protein sequence ID" value="SFY03964.1"/>
    <property type="molecule type" value="Genomic_DNA"/>
</dbReference>
<dbReference type="Proteomes" id="UP000182489">
    <property type="component" value="Unassembled WGS sequence"/>
</dbReference>
<dbReference type="Pfam" id="PF00691">
    <property type="entry name" value="OmpA"/>
    <property type="match status" value="1"/>
</dbReference>
<keyword evidence="3" id="KW-1003">Cell membrane</keyword>
<evidence type="ECO:0000259" key="9">
    <source>
        <dbReference type="PROSITE" id="PS51123"/>
    </source>
</evidence>
<sequence>MMRRARRKYDEEPDNQDRWLISYADFITLLFAFFVVMYAISQVNEGKYRVFQNAIGQAFSLEKGAPPIIMEAPQAIPLPNPALKRRTEAIRREREHMTRLAQDLTSTLAPLVKEGKVRVTQTSRGVSVEINASVLFDPGAARLTAESDQALRAVAVLLKDDTHDVQVEGHTDVQPISNSNFASNWELSAARASAVVRLFIASGVKASRLTAVGHADNIPVAPNETAEGRARNRRVAVTILSGIPETVTEVPTAPVAPAPAPAPAN</sequence>
<dbReference type="InterPro" id="IPR050330">
    <property type="entry name" value="Bact_OuterMem_StrucFunc"/>
</dbReference>
<feature type="domain" description="OmpA-like" evidence="9">
    <location>
        <begin position="123"/>
        <end position="243"/>
    </location>
</feature>
<evidence type="ECO:0000256" key="2">
    <source>
        <dbReference type="ARBA" id="ARBA00008914"/>
    </source>
</evidence>
<evidence type="ECO:0000256" key="6">
    <source>
        <dbReference type="ARBA" id="ARBA00023136"/>
    </source>
</evidence>
<comment type="similarity">
    <text evidence="2">Belongs to the MotB family.</text>
</comment>
<name>A0AB38CCS0_9BURK</name>
<keyword evidence="4 8" id="KW-0812">Transmembrane</keyword>
<dbReference type="GO" id="GO:0005886">
    <property type="term" value="C:plasma membrane"/>
    <property type="evidence" value="ECO:0007669"/>
    <property type="project" value="UniProtKB-SubCell"/>
</dbReference>
<organism evidence="10 11">
    <name type="scientific">Janthinobacterium lividum</name>
    <dbReference type="NCBI Taxonomy" id="29581"/>
    <lineage>
        <taxon>Bacteria</taxon>
        <taxon>Pseudomonadati</taxon>
        <taxon>Pseudomonadota</taxon>
        <taxon>Betaproteobacteria</taxon>
        <taxon>Burkholderiales</taxon>
        <taxon>Oxalobacteraceae</taxon>
        <taxon>Janthinobacterium</taxon>
    </lineage>
</organism>
<evidence type="ECO:0000256" key="5">
    <source>
        <dbReference type="ARBA" id="ARBA00022989"/>
    </source>
</evidence>
<reference evidence="10 11" key="1">
    <citation type="submission" date="2016-11" db="EMBL/GenBank/DDBJ databases">
        <authorList>
            <person name="Varghese N."/>
            <person name="Submissions S."/>
        </authorList>
    </citation>
    <scope>NUCLEOTIDE SEQUENCE [LARGE SCALE GENOMIC DNA]</scope>
    <source>
        <strain evidence="10 11">NFR18</strain>
    </source>
</reference>
<dbReference type="PROSITE" id="PS51123">
    <property type="entry name" value="OMPA_2"/>
    <property type="match status" value="1"/>
</dbReference>